<evidence type="ECO:0000256" key="2">
    <source>
        <dbReference type="SAM" id="SignalP"/>
    </source>
</evidence>
<dbReference type="GO" id="GO:0004519">
    <property type="term" value="F:endonuclease activity"/>
    <property type="evidence" value="ECO:0007669"/>
    <property type="project" value="UniProtKB-KW"/>
</dbReference>
<dbReference type="InterPro" id="IPR036691">
    <property type="entry name" value="Endo/exonu/phosph_ase_sf"/>
</dbReference>
<keyword evidence="4" id="KW-0255">Endonuclease</keyword>
<keyword evidence="2" id="KW-0732">Signal</keyword>
<feature type="region of interest" description="Disordered" evidence="1">
    <location>
        <begin position="276"/>
        <end position="296"/>
    </location>
</feature>
<dbReference type="RefSeq" id="WP_193445534.1">
    <property type="nucleotide sequence ID" value="NZ_BSOQ01000025.1"/>
</dbReference>
<dbReference type="InterPro" id="IPR005135">
    <property type="entry name" value="Endo/exonuclease/phosphatase"/>
</dbReference>
<proteinExistence type="predicted"/>
<evidence type="ECO:0000256" key="1">
    <source>
        <dbReference type="SAM" id="MobiDB-lite"/>
    </source>
</evidence>
<reference evidence="4 5" key="1">
    <citation type="submission" date="2023-12" db="EMBL/GenBank/DDBJ databases">
        <authorList>
            <person name="Menendez E."/>
            <person name="Kaur S."/>
            <person name="Flores-Felix J.D."/>
            <person name="diCenzo G.C."/>
            <person name="Peix A."/>
            <person name="Velazquez E."/>
        </authorList>
    </citation>
    <scope>NUCLEOTIDE SEQUENCE [LARGE SCALE GENOMIC DNA]</scope>
    <source>
        <strain evidence="4 5">CIP 108029</strain>
    </source>
</reference>
<dbReference type="EMBL" id="CP140635">
    <property type="protein sequence ID" value="WQN37734.1"/>
    <property type="molecule type" value="Genomic_DNA"/>
</dbReference>
<dbReference type="Proteomes" id="UP001322785">
    <property type="component" value="Chromosome"/>
</dbReference>
<evidence type="ECO:0000313" key="4">
    <source>
        <dbReference type="EMBL" id="WQN37734.1"/>
    </source>
</evidence>
<organism evidence="4 5">
    <name type="scientific">Rhizobium indigoferae</name>
    <dbReference type="NCBI Taxonomy" id="158891"/>
    <lineage>
        <taxon>Bacteria</taxon>
        <taxon>Pseudomonadati</taxon>
        <taxon>Pseudomonadota</taxon>
        <taxon>Alphaproteobacteria</taxon>
        <taxon>Hyphomicrobiales</taxon>
        <taxon>Rhizobiaceae</taxon>
        <taxon>Rhizobium/Agrobacterium group</taxon>
        <taxon>Rhizobium</taxon>
    </lineage>
</organism>
<evidence type="ECO:0000259" key="3">
    <source>
        <dbReference type="Pfam" id="PF03372"/>
    </source>
</evidence>
<feature type="signal peptide" evidence="2">
    <location>
        <begin position="1"/>
        <end position="20"/>
    </location>
</feature>
<feature type="chain" id="PRO_5046056172" evidence="2">
    <location>
        <begin position="21"/>
        <end position="413"/>
    </location>
</feature>
<feature type="domain" description="Endonuclease/exonuclease/phosphatase" evidence="3">
    <location>
        <begin position="102"/>
        <end position="404"/>
    </location>
</feature>
<keyword evidence="5" id="KW-1185">Reference proteome</keyword>
<protein>
    <submittedName>
        <fullName evidence="4">Endonuclease/exonuclease/phosphatase family protein</fullName>
    </submittedName>
</protein>
<name>A0ABZ0ZDL9_9HYPH</name>
<dbReference type="Pfam" id="PF03372">
    <property type="entry name" value="Exo_endo_phos"/>
    <property type="match status" value="1"/>
</dbReference>
<evidence type="ECO:0000313" key="5">
    <source>
        <dbReference type="Proteomes" id="UP001322785"/>
    </source>
</evidence>
<dbReference type="Gene3D" id="3.60.10.10">
    <property type="entry name" value="Endonuclease/exonuclease/phosphatase"/>
    <property type="match status" value="1"/>
</dbReference>
<sequence>MYRYFLAMALLLVFGLDAQARVLTVSSWNLGWHMDLATANRWIDLCNKRYVKDAAADVWREGSGPDSKPGWFVDAFKIQGWDTAQYPVCNVYRDRDNDVVFVKPAGYEKRLAQLSKYIASSLPADILAFQEVNGEESIRAILPDNGTDYDFCPISGYKVQRMVIAWKRSLGQKVSCDIEDALSLPNNPPENQPRPGLALSLSIDGTTLRVLSVHLKSRCVSPFENGNLSGGGDHCPILQQQVAPLESWIERVTADDGKVILLGDFNRNFWHELRDPSPVRSDGGSPAAPHTPSSLTNSLIEDVFDGSPAASTMRMLEERCDTNAIGSLLCDVSEIRPLDPAERALLGSPNYLGCTNAVGLDHVFIGSGLKNPLPAEHRSIGKFGGSVAGSKPDGSDQFLSISDHCPTVALIEF</sequence>
<gene>
    <name evidence="4" type="ORF">U5G49_002872</name>
</gene>
<keyword evidence="4" id="KW-0378">Hydrolase</keyword>
<keyword evidence="4" id="KW-0540">Nuclease</keyword>
<dbReference type="SUPFAM" id="SSF56219">
    <property type="entry name" value="DNase I-like"/>
    <property type="match status" value="1"/>
</dbReference>
<accession>A0ABZ0ZDL9</accession>